<reference evidence="1" key="1">
    <citation type="journal article" date="2025" name="Int. J. Syst. Evol. Microbiol.">
        <title>Inconstantimicrobium mannanitabidum sp. nov., a novel member of the family Clostridiaceae isolated from anoxic soil under the treatment of reductive soil disinfestation.</title>
        <authorList>
            <person name="Ueki A."/>
            <person name="Tonouchi A."/>
            <person name="Honma S."/>
            <person name="Kaku N."/>
            <person name="Ueki K."/>
        </authorList>
    </citation>
    <scope>NUCLEOTIDE SEQUENCE</scope>
    <source>
        <strain evidence="1">TW13</strain>
    </source>
</reference>
<evidence type="ECO:0000313" key="2">
    <source>
        <dbReference type="Proteomes" id="UP001058074"/>
    </source>
</evidence>
<comment type="caution">
    <text evidence="1">The sequence shown here is derived from an EMBL/GenBank/DDBJ whole genome shotgun (WGS) entry which is preliminary data.</text>
</comment>
<dbReference type="EMBL" id="BROD01000001">
    <property type="protein sequence ID" value="GKX67001.1"/>
    <property type="molecule type" value="Genomic_DNA"/>
</dbReference>
<sequence>MTLNIAHRGFSGKYPENTLLAFRKAVEIKADGIELDVQLTKDNVPVIIHDEMVDRTTNSFGLVKNFTYKEIKRLNAGGNERIPSLEEFLELAHDSNIFVNLELKNSIFPYEGLEDIVLNLLEKYSISKEKLILSSFNHNSMMKIKEMDSSIKTGLLYESCLYNPYNYLKTTTASALHPCFASLLQNIDETKDLIEKNVEINTYTVNDVVYMKALIDLGVNGIITNYPDRLKELL</sequence>
<name>A0ACB5RD34_9CLOT</name>
<dbReference type="Proteomes" id="UP001058074">
    <property type="component" value="Unassembled WGS sequence"/>
</dbReference>
<proteinExistence type="predicted"/>
<protein>
    <submittedName>
        <fullName evidence="1">Glycerophosphoryl diester phosphodiesterase</fullName>
    </submittedName>
</protein>
<organism evidence="1 2">
    <name type="scientific">Inconstantimicrobium mannanitabidum</name>
    <dbReference type="NCBI Taxonomy" id="1604901"/>
    <lineage>
        <taxon>Bacteria</taxon>
        <taxon>Bacillati</taxon>
        <taxon>Bacillota</taxon>
        <taxon>Clostridia</taxon>
        <taxon>Eubacteriales</taxon>
        <taxon>Clostridiaceae</taxon>
        <taxon>Inconstantimicrobium</taxon>
    </lineage>
</organism>
<evidence type="ECO:0000313" key="1">
    <source>
        <dbReference type="EMBL" id="GKX67001.1"/>
    </source>
</evidence>
<gene>
    <name evidence="1" type="ORF">rsdtw13_22590</name>
</gene>
<keyword evidence="2" id="KW-1185">Reference proteome</keyword>
<accession>A0ACB5RD34</accession>